<dbReference type="InterPro" id="IPR041891">
    <property type="entry name" value="Alpha_CA_prokaryot-like"/>
</dbReference>
<keyword evidence="6 10" id="KW-0479">Metal-binding</keyword>
<accession>A0ABN0RFT3</accession>
<dbReference type="InterPro" id="IPR018338">
    <property type="entry name" value="Carbonic_anhydrase_a-class_CS"/>
</dbReference>
<evidence type="ECO:0000259" key="12">
    <source>
        <dbReference type="PROSITE" id="PS51144"/>
    </source>
</evidence>
<evidence type="ECO:0000256" key="8">
    <source>
        <dbReference type="ARBA" id="ARBA00023239"/>
    </source>
</evidence>
<protein>
    <recommendedName>
        <fullName evidence="5 10">Carbonic anhydrase</fullName>
        <ecNumber evidence="4 10">4.2.1.1</ecNumber>
    </recommendedName>
</protein>
<comment type="catalytic activity">
    <reaction evidence="9 10">
        <text>hydrogencarbonate + H(+) = CO2 + H2O</text>
        <dbReference type="Rhea" id="RHEA:10748"/>
        <dbReference type="ChEBI" id="CHEBI:15377"/>
        <dbReference type="ChEBI" id="CHEBI:15378"/>
        <dbReference type="ChEBI" id="CHEBI:16526"/>
        <dbReference type="ChEBI" id="CHEBI:17544"/>
        <dbReference type="EC" id="4.2.1.1"/>
    </reaction>
</comment>
<dbReference type="EC" id="4.2.1.1" evidence="4 10"/>
<evidence type="ECO:0000256" key="5">
    <source>
        <dbReference type="ARBA" id="ARBA00014628"/>
    </source>
</evidence>
<evidence type="ECO:0000256" key="6">
    <source>
        <dbReference type="ARBA" id="ARBA00022723"/>
    </source>
</evidence>
<comment type="function">
    <text evidence="2 10">Reversible hydration of carbon dioxide.</text>
</comment>
<evidence type="ECO:0000256" key="4">
    <source>
        <dbReference type="ARBA" id="ARBA00012925"/>
    </source>
</evidence>
<comment type="similarity">
    <text evidence="3 10">Belongs to the alpha-carbonic anhydrase family.</text>
</comment>
<feature type="domain" description="Alpha-carbonic anhydrase" evidence="12">
    <location>
        <begin position="26"/>
        <end position="237"/>
    </location>
</feature>
<sequence>MEAVLKNRVIVKRIKQKQKKEAKSESHLNYDDQKGWAFESGDSQSPINIEPAKTEAMKDTGKLELNYSDTVVDEVDNGHAVQVDDTGSAVINGRSFELTQFHFHAKSEHTVDGKHYPIEVHFVNQAQDGRLAVVGVFFKEGAENPGFQTVLDNIKKGEKVEVSSKIDVAKMLPTNLSYYHYLGSLTTPPLSENVEWYVMKNPVEVSKAQIEAFEKYYDANNRDTQPLNDRKVLEHQE</sequence>
<keyword evidence="14" id="KW-1185">Reference proteome</keyword>
<evidence type="ECO:0000313" key="13">
    <source>
        <dbReference type="EMBL" id="EUJ32278.1"/>
    </source>
</evidence>
<evidence type="ECO:0000256" key="9">
    <source>
        <dbReference type="ARBA" id="ARBA00048348"/>
    </source>
</evidence>
<dbReference type="SMART" id="SM01057">
    <property type="entry name" value="Carb_anhydrase"/>
    <property type="match status" value="1"/>
</dbReference>
<dbReference type="InterPro" id="IPR001148">
    <property type="entry name" value="CA_dom"/>
</dbReference>
<dbReference type="SUPFAM" id="SSF51069">
    <property type="entry name" value="Carbonic anhydrase"/>
    <property type="match status" value="1"/>
</dbReference>
<comment type="cofactor">
    <cofactor evidence="1 10">
        <name>Zn(2+)</name>
        <dbReference type="ChEBI" id="CHEBI:29105"/>
    </cofactor>
</comment>
<dbReference type="CDD" id="cd03124">
    <property type="entry name" value="alpha_CA_prokaryotic_like"/>
    <property type="match status" value="1"/>
</dbReference>
<evidence type="ECO:0000256" key="10">
    <source>
        <dbReference type="RuleBase" id="RU367011"/>
    </source>
</evidence>
<name>A0ABN0RFT3_9LIST</name>
<proteinExistence type="inferred from homology"/>
<evidence type="ECO:0000256" key="1">
    <source>
        <dbReference type="ARBA" id="ARBA00001947"/>
    </source>
</evidence>
<evidence type="ECO:0000256" key="2">
    <source>
        <dbReference type="ARBA" id="ARBA00002904"/>
    </source>
</evidence>
<organism evidence="13 14">
    <name type="scientific">Listeria floridensis FSL S10-1187</name>
    <dbReference type="NCBI Taxonomy" id="1265817"/>
    <lineage>
        <taxon>Bacteria</taxon>
        <taxon>Bacillati</taxon>
        <taxon>Bacillota</taxon>
        <taxon>Bacilli</taxon>
        <taxon>Bacillales</taxon>
        <taxon>Listeriaceae</taxon>
        <taxon>Listeria</taxon>
    </lineage>
</organism>
<evidence type="ECO:0000256" key="7">
    <source>
        <dbReference type="ARBA" id="ARBA00022833"/>
    </source>
</evidence>
<reference evidence="13 14" key="1">
    <citation type="journal article" date="2014" name="Int. J. Syst. Evol. Microbiol.">
        <title>Listeria floridensis sp. nov., Listeria aquatica sp. nov., Listeria cornellensis sp. nov., Listeria riparia sp. nov. and Listeria grandensis sp. nov., from agricultural and natural environments.</title>
        <authorList>
            <person name="den Bakker H.C."/>
            <person name="Warchocki S."/>
            <person name="Wright E.M."/>
            <person name="Allred A.F."/>
            <person name="Ahlstrom C."/>
            <person name="Manuel C.S."/>
            <person name="Stasiewicz M.J."/>
            <person name="Burrell A."/>
            <person name="Roof S."/>
            <person name="Strawn L."/>
            <person name="Fortes E.D."/>
            <person name="Nightingale K.K."/>
            <person name="Kephart D."/>
            <person name="Wiedmann M."/>
        </authorList>
    </citation>
    <scope>NUCLEOTIDE SEQUENCE [LARGE SCALE GENOMIC DNA]</scope>
    <source>
        <strain evidence="13 14">FSL S10-1187</strain>
    </source>
</reference>
<gene>
    <name evidence="13" type="ORF">MFLO_07017</name>
</gene>
<dbReference type="Gene3D" id="3.10.200.10">
    <property type="entry name" value="Alpha carbonic anhydrase"/>
    <property type="match status" value="1"/>
</dbReference>
<evidence type="ECO:0000256" key="3">
    <source>
        <dbReference type="ARBA" id="ARBA00010718"/>
    </source>
</evidence>
<dbReference type="PROSITE" id="PS51144">
    <property type="entry name" value="ALPHA_CA_2"/>
    <property type="match status" value="1"/>
</dbReference>
<dbReference type="Pfam" id="PF00194">
    <property type="entry name" value="Carb_anhydrase"/>
    <property type="match status" value="1"/>
</dbReference>
<feature type="region of interest" description="Disordered" evidence="11">
    <location>
        <begin position="16"/>
        <end position="46"/>
    </location>
</feature>
<dbReference type="Proteomes" id="UP000019249">
    <property type="component" value="Unassembled WGS sequence"/>
</dbReference>
<dbReference type="InterPro" id="IPR023561">
    <property type="entry name" value="Carbonic_anhydrase_a-class"/>
</dbReference>
<evidence type="ECO:0000256" key="11">
    <source>
        <dbReference type="SAM" id="MobiDB-lite"/>
    </source>
</evidence>
<dbReference type="InterPro" id="IPR036398">
    <property type="entry name" value="CA_dom_sf"/>
</dbReference>
<dbReference type="PANTHER" id="PTHR18952:SF265">
    <property type="entry name" value="CARBONIC ANHYDRASE"/>
    <property type="match status" value="1"/>
</dbReference>
<keyword evidence="8 10" id="KW-0456">Lyase</keyword>
<dbReference type="PROSITE" id="PS00162">
    <property type="entry name" value="ALPHA_CA_1"/>
    <property type="match status" value="1"/>
</dbReference>
<feature type="compositionally biased region" description="Basic and acidic residues" evidence="11">
    <location>
        <begin position="19"/>
        <end position="34"/>
    </location>
</feature>
<comment type="caution">
    <text evidence="13">The sequence shown here is derived from an EMBL/GenBank/DDBJ whole genome shotgun (WGS) entry which is preliminary data.</text>
</comment>
<keyword evidence="7 10" id="KW-0862">Zinc</keyword>
<dbReference type="RefSeq" id="WP_241433562.1">
    <property type="nucleotide sequence ID" value="NZ_AODF01000012.1"/>
</dbReference>
<dbReference type="PANTHER" id="PTHR18952">
    <property type="entry name" value="CARBONIC ANHYDRASE"/>
    <property type="match status" value="1"/>
</dbReference>
<evidence type="ECO:0000313" key="14">
    <source>
        <dbReference type="Proteomes" id="UP000019249"/>
    </source>
</evidence>
<dbReference type="EMBL" id="AODF01000012">
    <property type="protein sequence ID" value="EUJ32278.1"/>
    <property type="molecule type" value="Genomic_DNA"/>
</dbReference>